<name>A0ABR7DM11_9BACT</name>
<proteinExistence type="predicted"/>
<accession>A0ABR7DM11</accession>
<reference evidence="1 2" key="1">
    <citation type="submission" date="2020-08" db="EMBL/GenBank/DDBJ databases">
        <title>Genome public.</title>
        <authorList>
            <person name="Liu C."/>
            <person name="Sun Q."/>
        </authorList>
    </citation>
    <scope>NUCLEOTIDE SEQUENCE [LARGE SCALE GENOMIC DNA]</scope>
    <source>
        <strain evidence="1 2">NSJ-79</strain>
    </source>
</reference>
<comment type="caution">
    <text evidence="1">The sequence shown here is derived from an EMBL/GenBank/DDBJ whole genome shotgun (WGS) entry which is preliminary data.</text>
</comment>
<organism evidence="1 2">
    <name type="scientific">Parabacteroides hominis</name>
    <dbReference type="NCBI Taxonomy" id="2763057"/>
    <lineage>
        <taxon>Bacteria</taxon>
        <taxon>Pseudomonadati</taxon>
        <taxon>Bacteroidota</taxon>
        <taxon>Bacteroidia</taxon>
        <taxon>Bacteroidales</taxon>
        <taxon>Tannerellaceae</taxon>
        <taxon>Parabacteroides</taxon>
    </lineage>
</organism>
<dbReference type="Proteomes" id="UP000651475">
    <property type="component" value="Unassembled WGS sequence"/>
</dbReference>
<dbReference type="InterPro" id="IPR025316">
    <property type="entry name" value="DUF4221"/>
</dbReference>
<evidence type="ECO:0000313" key="1">
    <source>
        <dbReference type="EMBL" id="MBC5631703.1"/>
    </source>
</evidence>
<dbReference type="Pfam" id="PF13970">
    <property type="entry name" value="DUF4221"/>
    <property type="match status" value="1"/>
</dbReference>
<dbReference type="EMBL" id="JACOOJ010000003">
    <property type="protein sequence ID" value="MBC5631703.1"/>
    <property type="molecule type" value="Genomic_DNA"/>
</dbReference>
<evidence type="ECO:0000313" key="2">
    <source>
        <dbReference type="Proteomes" id="UP000651475"/>
    </source>
</evidence>
<keyword evidence="2" id="KW-1185">Reference proteome</keyword>
<protein>
    <submittedName>
        <fullName evidence="1">DUF4221 family protein</fullName>
    </submittedName>
</protein>
<sequence length="385" mass="45563">MKKIIFLSAIIFCISCNKETVKNEQWNKVENRCTIELKAKVDIPIDDETSALIPYMQYFDENTVTDMLLTLNTHNNSIYFFDYARKEFIKKIMYEKEGNNGVGEIQGFNYLNPDSIFVYNYWGMTIYLTNDRSVVNWKRRLPMDGFNRAEFMPAYPWLQTNSPMIYLDKELVFGGFMGAETTAQTITNSPVTTIYDFQKDTIFFANNYPEQYIKYNWGGGFFKMPYFDVNKDKKNVIVSFPQDHNIYVYSLDSREQRKFYAGSSMIPEIKAFDQKKELKTQLDDNRTKRWFFSTPSYRNIIYDKYRDLYYRLFCLPLKEGNDKWQPLGLIVLDGNFNYVGEGLLPEDVNLRYSNSFVSKEGLNIQVMTDNDDLMTFYQFKVDIHE</sequence>
<dbReference type="RefSeq" id="WP_186928439.1">
    <property type="nucleotide sequence ID" value="NZ_JACOOJ010000003.1"/>
</dbReference>
<gene>
    <name evidence="1" type="ORF">H8S65_02760</name>
</gene>